<keyword evidence="6" id="KW-1003">Cell membrane</keyword>
<dbReference type="RefSeq" id="WP_081772259.1">
    <property type="nucleotide sequence ID" value="NZ_JAAFAN010000004.1"/>
</dbReference>
<feature type="transmembrane region" description="Helical" evidence="6">
    <location>
        <begin position="40"/>
        <end position="62"/>
    </location>
</feature>
<comment type="subcellular location">
    <subcellularLocation>
        <location evidence="6">Cell membrane</location>
        <topology evidence="6">Multi-pass membrane protein</topology>
    </subcellularLocation>
    <subcellularLocation>
        <location evidence="1">Membrane</location>
    </subcellularLocation>
</comment>
<feature type="region of interest" description="Disordered" evidence="7">
    <location>
        <begin position="299"/>
        <end position="339"/>
    </location>
</feature>
<evidence type="ECO:0000256" key="4">
    <source>
        <dbReference type="ARBA" id="ARBA00022989"/>
    </source>
</evidence>
<dbReference type="InterPro" id="IPR002994">
    <property type="entry name" value="Surf1/Shy1"/>
</dbReference>
<dbReference type="Proteomes" id="UP000440668">
    <property type="component" value="Unassembled WGS sequence"/>
</dbReference>
<sequence length="339" mass="36050">MTQRSPHPDAPSAGPVPARPEPTPERATADAHQPRTPRQWATLAVGVVVLVALCLLAGWWQWNRYVAREAQIDRIEANYTTEPVPVGDVLAAPGAVLDEDDVWRPVTLEGRYAPEATVLLRNRPVGGSPGFHVLVPFVTDPTPGAPDGLVVVVDRGFVPLGTDAVTPGDVPAPPDGDVEATVTLRADEPASGRDAPAGQVQAISTEQVLAAGPDGAAWADGRTVGAYGQLRSEEPAAAERLEALPKPDTDPGSHLSYALQWCVFAIGAVAGFWVLVRRERRDARGEGAVLTAGDLLAAQDPGAVRARREPRARRPSAEDEEDALIDAQLEERRGRPTPR</sequence>
<dbReference type="CDD" id="cd06662">
    <property type="entry name" value="SURF1"/>
    <property type="match status" value="1"/>
</dbReference>
<protein>
    <recommendedName>
        <fullName evidence="6">SURF1-like protein</fullName>
    </recommendedName>
</protein>
<dbReference type="Proteomes" id="UP000471672">
    <property type="component" value="Unassembled WGS sequence"/>
</dbReference>
<evidence type="ECO:0000313" key="9">
    <source>
        <dbReference type="EMBL" id="NDO88229.1"/>
    </source>
</evidence>
<feature type="compositionally biased region" description="Basic and acidic residues" evidence="7">
    <location>
        <begin position="329"/>
        <end position="339"/>
    </location>
</feature>
<feature type="compositionally biased region" description="Basic and acidic residues" evidence="7">
    <location>
        <begin position="22"/>
        <end position="33"/>
    </location>
</feature>
<evidence type="ECO:0000256" key="3">
    <source>
        <dbReference type="ARBA" id="ARBA00022692"/>
    </source>
</evidence>
<evidence type="ECO:0000256" key="6">
    <source>
        <dbReference type="RuleBase" id="RU363076"/>
    </source>
</evidence>
<keyword evidence="4 6" id="KW-1133">Transmembrane helix</keyword>
<dbReference type="Pfam" id="PF02104">
    <property type="entry name" value="SURF1"/>
    <property type="match status" value="1"/>
</dbReference>
<keyword evidence="11" id="KW-1185">Reference proteome</keyword>
<evidence type="ECO:0000256" key="7">
    <source>
        <dbReference type="SAM" id="MobiDB-lite"/>
    </source>
</evidence>
<dbReference type="InterPro" id="IPR045214">
    <property type="entry name" value="Surf1/Surf4"/>
</dbReference>
<comment type="caution">
    <text evidence="8">The sequence shown here is derived from an EMBL/GenBank/DDBJ whole genome shotgun (WGS) entry which is preliminary data.</text>
</comment>
<reference evidence="8 10" key="1">
    <citation type="submission" date="2019-11" db="EMBL/GenBank/DDBJ databases">
        <title>Cellulosimicrobium composti sp. nov. isolated from a compost.</title>
        <authorList>
            <person name="Yang Y."/>
        </authorList>
    </citation>
    <scope>NUCLEOTIDE SEQUENCE [LARGE SCALE GENOMIC DNA]</scope>
    <source>
        <strain evidence="8 10">BIT-GX5</strain>
    </source>
</reference>
<dbReference type="PROSITE" id="PS50895">
    <property type="entry name" value="SURF1"/>
    <property type="match status" value="1"/>
</dbReference>
<evidence type="ECO:0000313" key="8">
    <source>
        <dbReference type="EMBL" id="MTG89126.1"/>
    </source>
</evidence>
<dbReference type="PANTHER" id="PTHR23427:SF2">
    <property type="entry name" value="SURFEIT LOCUS PROTEIN 1"/>
    <property type="match status" value="1"/>
</dbReference>
<feature type="region of interest" description="Disordered" evidence="7">
    <location>
        <begin position="1"/>
        <end position="36"/>
    </location>
</feature>
<reference evidence="9" key="2">
    <citation type="submission" date="2020-01" db="EMBL/GenBank/DDBJ databases">
        <authorList>
            <person name="Aviles F."/>
            <person name="Meyer T.E."/>
            <person name="Kyndt J.A."/>
        </authorList>
    </citation>
    <scope>NUCLEOTIDE SEQUENCE</scope>
    <source>
        <strain evidence="9">SE3</strain>
    </source>
</reference>
<dbReference type="GO" id="GO:0005886">
    <property type="term" value="C:plasma membrane"/>
    <property type="evidence" value="ECO:0007669"/>
    <property type="project" value="UniProtKB-SubCell"/>
</dbReference>
<evidence type="ECO:0000256" key="1">
    <source>
        <dbReference type="ARBA" id="ARBA00004370"/>
    </source>
</evidence>
<name>A0A6N7ZIB9_9MICO</name>
<feature type="transmembrane region" description="Helical" evidence="6">
    <location>
        <begin position="257"/>
        <end position="276"/>
    </location>
</feature>
<evidence type="ECO:0000313" key="11">
    <source>
        <dbReference type="Proteomes" id="UP000471672"/>
    </source>
</evidence>
<dbReference type="AlphaFoldDB" id="A0A6N7ZIB9"/>
<evidence type="ECO:0000256" key="5">
    <source>
        <dbReference type="ARBA" id="ARBA00023136"/>
    </source>
</evidence>
<organism evidence="8 10">
    <name type="scientific">Cellulosimicrobium composti</name>
    <dbReference type="NCBI Taxonomy" id="2672572"/>
    <lineage>
        <taxon>Bacteria</taxon>
        <taxon>Bacillati</taxon>
        <taxon>Actinomycetota</taxon>
        <taxon>Actinomycetes</taxon>
        <taxon>Micrococcales</taxon>
        <taxon>Promicromonosporaceae</taxon>
        <taxon>Cellulosimicrobium</taxon>
    </lineage>
</organism>
<evidence type="ECO:0000256" key="2">
    <source>
        <dbReference type="ARBA" id="ARBA00007165"/>
    </source>
</evidence>
<dbReference type="EMBL" id="JAAFAN010000004">
    <property type="protein sequence ID" value="NDO88229.1"/>
    <property type="molecule type" value="Genomic_DNA"/>
</dbReference>
<keyword evidence="5 6" id="KW-0472">Membrane</keyword>
<reference evidence="9 11" key="3">
    <citation type="journal article" date="2021" name="Arch. Microbiol.">
        <title>Cellulosimicrobium fucosivorans sp. nov., isolated from San Elijo Lagoon, contains a fucose metabolic pathway linked to carotenoid production.</title>
        <authorList>
            <person name="Aviles F.A."/>
            <person name="Kyndt J.A."/>
        </authorList>
    </citation>
    <scope>NUCLEOTIDE SEQUENCE [LARGE SCALE GENOMIC DNA]</scope>
    <source>
        <strain evidence="9 11">SE3</strain>
    </source>
</reference>
<dbReference type="EMBL" id="WMKA01000017">
    <property type="protein sequence ID" value="MTG89126.1"/>
    <property type="molecule type" value="Genomic_DNA"/>
</dbReference>
<comment type="similarity">
    <text evidence="2 6">Belongs to the SURF1 family.</text>
</comment>
<accession>A0A6N7ZIB9</accession>
<proteinExistence type="inferred from homology"/>
<dbReference type="PANTHER" id="PTHR23427">
    <property type="entry name" value="SURFEIT LOCUS PROTEIN"/>
    <property type="match status" value="1"/>
</dbReference>
<keyword evidence="3 6" id="KW-0812">Transmembrane</keyword>
<evidence type="ECO:0000313" key="10">
    <source>
        <dbReference type="Proteomes" id="UP000440668"/>
    </source>
</evidence>
<gene>
    <name evidence="8" type="ORF">GJV82_09225</name>
    <name evidence="9" type="ORF">GYH36_01880</name>
</gene>
<dbReference type="GeneID" id="32509049"/>